<accession>A0AAJ2UAX5</accession>
<sequence length="346" mass="38455">MLKTVNLQRFADIAELFSQKDVLDYTRNREYPVLLGDSLFPARKTQSLELDELTAGSRTPIIASLSAFDAEAEIGSREASKLSLELAYIKRKLQIKEKDLIALQNPRTPEEQKYVQGRVYNDIDVLVQGVLARVEKMTMDVLSTGKIIDKDLDISLDYQVPSEHQATLTASKTWDNDGVDILANLTSWSDSLDIAPTRALTSKKIYRLITTNAKVLQAIFGTSTRALSQTEFDAFMQSQGLPVIRTYDNKYKEQGKDGKYTSQRYFPENRIVLMNDDLLGEKIFGPTPEEISLSGDSSVNTSQFGNVFATIYKASIDPVGVWEKAAATALPGFAAADEVFQAQVLA</sequence>
<evidence type="ECO:0000313" key="2">
    <source>
        <dbReference type="Proteomes" id="UP001281024"/>
    </source>
</evidence>
<dbReference type="Pfam" id="PF03864">
    <property type="entry name" value="Phage_cap_E"/>
    <property type="match status" value="1"/>
</dbReference>
<dbReference type="Gene3D" id="3.90.1690.10">
    <property type="entry name" value="phage-related protein like domain"/>
    <property type="match status" value="1"/>
</dbReference>
<evidence type="ECO:0000313" key="1">
    <source>
        <dbReference type="EMBL" id="MDV7715279.1"/>
    </source>
</evidence>
<dbReference type="InterPro" id="IPR005564">
    <property type="entry name" value="Major_capsid_GpE"/>
</dbReference>
<dbReference type="RefSeq" id="WP_317768247.1">
    <property type="nucleotide sequence ID" value="NZ_WERV01000004.1"/>
</dbReference>
<dbReference type="Proteomes" id="UP001281024">
    <property type="component" value="Unassembled WGS sequence"/>
</dbReference>
<reference evidence="1" key="1">
    <citation type="submission" date="2019-10" db="EMBL/GenBank/DDBJ databases">
        <title>Malate fermentation in French cider.</title>
        <authorList>
            <person name="Cousin F.J."/>
            <person name="Medina Fernandez S."/>
            <person name="Misery B."/>
            <person name="Laplace J.-M."/>
            <person name="Cretenet M."/>
        </authorList>
    </citation>
    <scope>NUCLEOTIDE SEQUENCE</scope>
    <source>
        <strain evidence="1">UCMA15129</strain>
    </source>
</reference>
<comment type="caution">
    <text evidence="1">The sequence shown here is derived from an EMBL/GenBank/DDBJ whole genome shotgun (WGS) entry which is preliminary data.</text>
</comment>
<organism evidence="1 2">
    <name type="scientific">Oenococcus oeni</name>
    <name type="common">Leuconostoc oenos</name>
    <dbReference type="NCBI Taxonomy" id="1247"/>
    <lineage>
        <taxon>Bacteria</taxon>
        <taxon>Bacillati</taxon>
        <taxon>Bacillota</taxon>
        <taxon>Bacilli</taxon>
        <taxon>Lactobacillales</taxon>
        <taxon>Lactobacillaceae</taxon>
        <taxon>Oenococcus</taxon>
    </lineage>
</organism>
<dbReference type="AlphaFoldDB" id="A0AAJ2UAX5"/>
<protein>
    <submittedName>
        <fullName evidence="1">Major capsid protein</fullName>
    </submittedName>
</protein>
<dbReference type="EMBL" id="WERV01000004">
    <property type="protein sequence ID" value="MDV7715279.1"/>
    <property type="molecule type" value="Genomic_DNA"/>
</dbReference>
<gene>
    <name evidence="1" type="ORF">GA838_05845</name>
</gene>
<name>A0AAJ2UAX5_OENOE</name>
<dbReference type="InterPro" id="IPR053738">
    <property type="entry name" value="Lambda_capsid_assembly"/>
</dbReference>
<proteinExistence type="predicted"/>